<evidence type="ECO:0000313" key="3">
    <source>
        <dbReference type="EMBL" id="TEB11841.1"/>
    </source>
</evidence>
<evidence type="ECO:0000313" key="4">
    <source>
        <dbReference type="Proteomes" id="UP000297597"/>
    </source>
</evidence>
<dbReference type="AlphaFoldDB" id="A0A4Y7RSK7"/>
<dbReference type="SUPFAM" id="SSF55383">
    <property type="entry name" value="Copper amine oxidase, domain N"/>
    <property type="match status" value="1"/>
</dbReference>
<dbReference type="OrthoDB" id="1803292at2"/>
<dbReference type="EMBL" id="QFFZ01000011">
    <property type="protein sequence ID" value="TEB11841.1"/>
    <property type="molecule type" value="Genomic_DNA"/>
</dbReference>
<protein>
    <recommendedName>
        <fullName evidence="2">Copper amine oxidase-like N-terminal domain-containing protein</fullName>
    </recommendedName>
</protein>
<dbReference type="Pfam" id="PF20316">
    <property type="entry name" value="DUF6612"/>
    <property type="match status" value="1"/>
</dbReference>
<dbReference type="Pfam" id="PF07833">
    <property type="entry name" value="Cu_amine_oxidN1"/>
    <property type="match status" value="1"/>
</dbReference>
<evidence type="ECO:0000256" key="1">
    <source>
        <dbReference type="SAM" id="SignalP"/>
    </source>
</evidence>
<dbReference type="InterPro" id="IPR012854">
    <property type="entry name" value="Cu_amine_oxidase-like_N"/>
</dbReference>
<reference evidence="3 4" key="1">
    <citation type="journal article" date="2018" name="Environ. Microbiol.">
        <title>Novel energy conservation strategies and behaviour of Pelotomaculum schinkii driving syntrophic propionate catabolism.</title>
        <authorList>
            <person name="Hidalgo-Ahumada C.A.P."/>
            <person name="Nobu M.K."/>
            <person name="Narihiro T."/>
            <person name="Tamaki H."/>
            <person name="Liu W.T."/>
            <person name="Kamagata Y."/>
            <person name="Stams A.J.M."/>
            <person name="Imachi H."/>
            <person name="Sousa D.Z."/>
        </authorList>
    </citation>
    <scope>NUCLEOTIDE SEQUENCE [LARGE SCALE GENOMIC DNA]</scope>
    <source>
        <strain evidence="3 4">MGP</strain>
    </source>
</reference>
<gene>
    <name evidence="3" type="ORF">Pmgp_01419</name>
</gene>
<dbReference type="RefSeq" id="WP_134213297.1">
    <property type="nucleotide sequence ID" value="NZ_QFFZ01000011.1"/>
</dbReference>
<feature type="signal peptide" evidence="1">
    <location>
        <begin position="1"/>
        <end position="24"/>
    </location>
</feature>
<proteinExistence type="predicted"/>
<dbReference type="InterPro" id="IPR046720">
    <property type="entry name" value="DUF6612"/>
</dbReference>
<dbReference type="Proteomes" id="UP000297597">
    <property type="component" value="Unassembled WGS sequence"/>
</dbReference>
<comment type="caution">
    <text evidence="3">The sequence shown here is derived from an EMBL/GenBank/DDBJ whole genome shotgun (WGS) entry which is preliminary data.</text>
</comment>
<keyword evidence="4" id="KW-1185">Reference proteome</keyword>
<keyword evidence="1" id="KW-0732">Signal</keyword>
<feature type="chain" id="PRO_5021455759" description="Copper amine oxidase-like N-terminal domain-containing protein" evidence="1">
    <location>
        <begin position="25"/>
        <end position="418"/>
    </location>
</feature>
<sequence length="418" mass="45117">MKRKLFVAIIFLMLLAVTSFPSFAAGNPQLQVNGDIVPAPGLSLENSISMIPVDVYARLAGADTDSSADAVTITENGTTMQMTLGSQEAILGDKSVSLPAEPVNKDGSILIPLRAVSSAFGFEVGWDAEKRLVTLTRSETRDGLSVSDLLAKSTEASLVYNTYSMEGLVNIGLDLTTDGKADRQAPRSMTTKLTGQIQNKPLQVYMNQIITMPGAGGTNQETTVEVFMTQEKMYIKAPGQGWMASPMPFSPEFWQQQQDIQSDPLKAAALLKEMGILLNFGNDTVVDGTGYYVVNATMDMDKFKQGYEKILQQAVQSLPQGAPANPAEMQAVMQKLLENAQFDYSYSVLINKETLISDIIKFDGRMIITLDNPQAGASGEPGQMKMDMRFKGDMSISGLGGAFIAPDVSSATELTVPQ</sequence>
<dbReference type="InterPro" id="IPR036582">
    <property type="entry name" value="Mao_N_sf"/>
</dbReference>
<organism evidence="3 4">
    <name type="scientific">Pelotomaculum propionicicum</name>
    <dbReference type="NCBI Taxonomy" id="258475"/>
    <lineage>
        <taxon>Bacteria</taxon>
        <taxon>Bacillati</taxon>
        <taxon>Bacillota</taxon>
        <taxon>Clostridia</taxon>
        <taxon>Eubacteriales</taxon>
        <taxon>Desulfotomaculaceae</taxon>
        <taxon>Pelotomaculum</taxon>
    </lineage>
</organism>
<evidence type="ECO:0000259" key="2">
    <source>
        <dbReference type="Pfam" id="PF07833"/>
    </source>
</evidence>
<feature type="domain" description="Copper amine oxidase-like N-terminal" evidence="2">
    <location>
        <begin position="45"/>
        <end position="134"/>
    </location>
</feature>
<dbReference type="Gene3D" id="2.50.20.20">
    <property type="match status" value="1"/>
</dbReference>
<dbReference type="Gene3D" id="3.30.457.10">
    <property type="entry name" value="Copper amine oxidase-like, N-terminal domain"/>
    <property type="match status" value="1"/>
</dbReference>
<name>A0A4Y7RSK7_9FIRM</name>
<accession>A0A4Y7RSK7</accession>